<name>U7VGY2_9FUSO</name>
<reference evidence="2 3" key="1">
    <citation type="submission" date="2013-08" db="EMBL/GenBank/DDBJ databases">
        <authorList>
            <person name="Weinstock G."/>
            <person name="Sodergren E."/>
            <person name="Wylie T."/>
            <person name="Fulton L."/>
            <person name="Fulton R."/>
            <person name="Fronick C."/>
            <person name="O'Laughlin M."/>
            <person name="Godfrey J."/>
            <person name="Miner T."/>
            <person name="Herter B."/>
            <person name="Appelbaum E."/>
            <person name="Cordes M."/>
            <person name="Lek S."/>
            <person name="Wollam A."/>
            <person name="Pepin K.H."/>
            <person name="Palsikar V.B."/>
            <person name="Mitreva M."/>
            <person name="Wilson R.K."/>
        </authorList>
    </citation>
    <scope>NUCLEOTIDE SEQUENCE [LARGE SCALE GENOMIC DNA]</scope>
    <source>
        <strain evidence="2 3">ATCC BAA-474</strain>
    </source>
</reference>
<accession>U7VGY2</accession>
<evidence type="ECO:0000313" key="2">
    <source>
        <dbReference type="EMBL" id="ERT70083.1"/>
    </source>
</evidence>
<keyword evidence="3" id="KW-1185">Reference proteome</keyword>
<evidence type="ECO:0000313" key="3">
    <source>
        <dbReference type="Proteomes" id="UP000017081"/>
    </source>
</evidence>
<protein>
    <submittedName>
        <fullName evidence="2">Uncharacterized protein</fullName>
    </submittedName>
</protein>
<proteinExistence type="predicted"/>
<gene>
    <name evidence="2" type="ORF">HMPREF0202_00003</name>
</gene>
<sequence length="283" mass="32421">MTLTGVGIDTIQIEIKGLHEIKTDNRLILSDKTTYTAKGNTRLVLRGLNGLSSISEILGYIQELKEILGQEVEIVRVDIASDSKEYLKDNINLARLFLECLNIARGKENGDIFKTIKGIEKEGNIKLSNGRTKTTFYSCVDKDRPANTRLENKVEDIRSIRANKEKLENEIKKYVQEMKGLELLVGKVECKYIEELAKLYQETKGKKYRTFSEFVACMDSQGYIMTSEILKGLIIKVGLTIGYKKFVENFRKTRKETLNFTTKTELKRFVKDLEKNLKIALKN</sequence>
<dbReference type="AlphaFoldDB" id="U7VGY2"/>
<organism evidence="2 3">
    <name type="scientific">Cetobacterium somerae ATCC BAA-474</name>
    <dbReference type="NCBI Taxonomy" id="1319815"/>
    <lineage>
        <taxon>Bacteria</taxon>
        <taxon>Fusobacteriati</taxon>
        <taxon>Fusobacteriota</taxon>
        <taxon>Fusobacteriia</taxon>
        <taxon>Fusobacteriales</taxon>
        <taxon>Fusobacteriaceae</taxon>
        <taxon>Cetobacterium</taxon>
    </lineage>
</organism>
<dbReference type="RefSeq" id="WP_023049554.1">
    <property type="nucleotide sequence ID" value="NZ_CP173066.2"/>
</dbReference>
<evidence type="ECO:0000256" key="1">
    <source>
        <dbReference type="SAM" id="Coils"/>
    </source>
</evidence>
<dbReference type="STRING" id="1319815.HMPREF0202_00003"/>
<feature type="coiled-coil region" evidence="1">
    <location>
        <begin position="147"/>
        <end position="184"/>
    </location>
</feature>
<dbReference type="Proteomes" id="UP000017081">
    <property type="component" value="Unassembled WGS sequence"/>
</dbReference>
<comment type="caution">
    <text evidence="2">The sequence shown here is derived from an EMBL/GenBank/DDBJ whole genome shotgun (WGS) entry which is preliminary data.</text>
</comment>
<dbReference type="EMBL" id="AXZF01000001">
    <property type="protein sequence ID" value="ERT70083.1"/>
    <property type="molecule type" value="Genomic_DNA"/>
</dbReference>
<dbReference type="HOGENOM" id="CLU_982435_0_0_0"/>
<keyword evidence="1" id="KW-0175">Coiled coil</keyword>